<dbReference type="GO" id="GO:0003864">
    <property type="term" value="F:3-methyl-2-oxobutanoate hydroxymethyltransferase activity"/>
    <property type="evidence" value="ECO:0007669"/>
    <property type="project" value="UniProtKB-UniRule"/>
</dbReference>
<dbReference type="EMBL" id="QGTD01000008">
    <property type="protein sequence ID" value="PWU68661.1"/>
    <property type="molecule type" value="Genomic_DNA"/>
</dbReference>
<evidence type="ECO:0000256" key="1">
    <source>
        <dbReference type="ARBA" id="ARBA00005033"/>
    </source>
</evidence>
<dbReference type="FunFam" id="3.20.20.60:FF:000003">
    <property type="entry name" value="3-methyl-2-oxobutanoate hydroxymethyltransferase"/>
    <property type="match status" value="1"/>
</dbReference>
<dbReference type="Gene3D" id="3.20.20.60">
    <property type="entry name" value="Phosphoenolpyruvate-binding domains"/>
    <property type="match status" value="1"/>
</dbReference>
<evidence type="ECO:0000256" key="3">
    <source>
        <dbReference type="ARBA" id="ARBA00011424"/>
    </source>
</evidence>
<dbReference type="OrthoDB" id="9781789at2"/>
<dbReference type="EC" id="2.1.2.11" evidence="7"/>
<dbReference type="PANTHER" id="PTHR20881:SF0">
    <property type="entry name" value="3-METHYL-2-OXOBUTANOATE HYDROXYMETHYLTRANSFERASE"/>
    <property type="match status" value="1"/>
</dbReference>
<evidence type="ECO:0000313" key="11">
    <source>
        <dbReference type="EMBL" id="PWU68661.1"/>
    </source>
</evidence>
<dbReference type="CDD" id="cd06557">
    <property type="entry name" value="KPHMT-like"/>
    <property type="match status" value="1"/>
</dbReference>
<evidence type="ECO:0000256" key="4">
    <source>
        <dbReference type="ARBA" id="ARBA00022655"/>
    </source>
</evidence>
<comment type="cofactor">
    <cofactor evidence="7 10">
        <name>Mg(2+)</name>
        <dbReference type="ChEBI" id="CHEBI:18420"/>
    </cofactor>
    <text evidence="7 10">Binds 1 Mg(2+) ion per subunit.</text>
</comment>
<gene>
    <name evidence="7 11" type="primary">panB</name>
    <name evidence="11" type="ORF">DLJ74_09535</name>
</gene>
<dbReference type="RefSeq" id="WP_109984275.1">
    <property type="nucleotide sequence ID" value="NZ_JAJUIE010000002.1"/>
</dbReference>
<feature type="binding site" evidence="7 9">
    <location>
        <begin position="43"/>
        <end position="44"/>
    </location>
    <ligand>
        <name>3-methyl-2-oxobutanoate</name>
        <dbReference type="ChEBI" id="CHEBI:11851"/>
    </ligand>
</feature>
<dbReference type="SUPFAM" id="SSF51621">
    <property type="entry name" value="Phosphoenolpyruvate/pyruvate domain"/>
    <property type="match status" value="1"/>
</dbReference>
<comment type="pathway">
    <text evidence="1 7">Cofactor biosynthesis; (R)-pantothenate biosynthesis; (R)-pantoate from 3-methyl-2-oxobutanoate: step 1/2.</text>
</comment>
<reference evidence="11 12" key="1">
    <citation type="submission" date="2018-05" db="EMBL/GenBank/DDBJ databases">
        <title>Genomic analysis of Gracilibacillus dipsosauri DD1 reveals novel features of a salt-tolerant amylase.</title>
        <authorList>
            <person name="Deutch C.E."/>
            <person name="Yang S."/>
        </authorList>
    </citation>
    <scope>NUCLEOTIDE SEQUENCE [LARGE SCALE GENOMIC DNA]</scope>
    <source>
        <strain evidence="11 12">DD1</strain>
    </source>
</reference>
<keyword evidence="12" id="KW-1185">Reference proteome</keyword>
<comment type="subunit">
    <text evidence="3 7">Homodecamer; pentamer of dimers.</text>
</comment>
<evidence type="ECO:0000313" key="12">
    <source>
        <dbReference type="Proteomes" id="UP000245624"/>
    </source>
</evidence>
<accession>A0A317KYQ8</accession>
<dbReference type="PIRSF" id="PIRSF000388">
    <property type="entry name" value="Pantoate_hydroxy_MeTrfase"/>
    <property type="match status" value="1"/>
</dbReference>
<evidence type="ECO:0000256" key="8">
    <source>
        <dbReference type="PIRSR" id="PIRSR000388-1"/>
    </source>
</evidence>
<evidence type="ECO:0000256" key="9">
    <source>
        <dbReference type="PIRSR" id="PIRSR000388-2"/>
    </source>
</evidence>
<feature type="binding site" evidence="7 9">
    <location>
        <position position="112"/>
    </location>
    <ligand>
        <name>3-methyl-2-oxobutanoate</name>
        <dbReference type="ChEBI" id="CHEBI:11851"/>
    </ligand>
</feature>
<feature type="binding site" evidence="7 10">
    <location>
        <position position="82"/>
    </location>
    <ligand>
        <name>Mg(2+)</name>
        <dbReference type="ChEBI" id="CHEBI:18420"/>
    </ligand>
</feature>
<feature type="binding site" evidence="7 9">
    <location>
        <position position="82"/>
    </location>
    <ligand>
        <name>3-methyl-2-oxobutanoate</name>
        <dbReference type="ChEBI" id="CHEBI:11851"/>
    </ligand>
</feature>
<comment type="caution">
    <text evidence="11">The sequence shown here is derived from an EMBL/GenBank/DDBJ whole genome shotgun (WGS) entry which is preliminary data.</text>
</comment>
<comment type="similarity">
    <text evidence="2 7">Belongs to the PanB family.</text>
</comment>
<dbReference type="InterPro" id="IPR015813">
    <property type="entry name" value="Pyrv/PenolPyrv_kinase-like_dom"/>
</dbReference>
<dbReference type="GO" id="GO:0005737">
    <property type="term" value="C:cytoplasm"/>
    <property type="evidence" value="ECO:0007669"/>
    <property type="project" value="UniProtKB-SubCell"/>
</dbReference>
<dbReference type="GO" id="GO:0032259">
    <property type="term" value="P:methylation"/>
    <property type="evidence" value="ECO:0007669"/>
    <property type="project" value="UniProtKB-KW"/>
</dbReference>
<dbReference type="HAMAP" id="MF_00156">
    <property type="entry name" value="PanB"/>
    <property type="match status" value="1"/>
</dbReference>
<comment type="function">
    <text evidence="6 7">Catalyzes the reversible reaction in which hydroxymethyl group from 5,10-methylenetetrahydrofolate is transferred onto alpha-ketoisovalerate to form ketopantoate.</text>
</comment>
<dbReference type="NCBIfam" id="TIGR00222">
    <property type="entry name" value="panB"/>
    <property type="match status" value="1"/>
</dbReference>
<protein>
    <recommendedName>
        <fullName evidence="7">3-methyl-2-oxobutanoate hydroxymethyltransferase</fullName>
        <ecNumber evidence="7">2.1.2.11</ecNumber>
    </recommendedName>
    <alternativeName>
        <fullName evidence="7">Ketopantoate hydroxymethyltransferase</fullName>
        <shortName evidence="7">KPHMT</shortName>
    </alternativeName>
</protein>
<keyword evidence="5 7" id="KW-0808">Transferase</keyword>
<comment type="subcellular location">
    <subcellularLocation>
        <location evidence="7">Cytoplasm</location>
    </subcellularLocation>
</comment>
<dbReference type="Pfam" id="PF02548">
    <property type="entry name" value="Pantoate_transf"/>
    <property type="match status" value="1"/>
</dbReference>
<keyword evidence="4 7" id="KW-0566">Pantothenate biosynthesis</keyword>
<keyword evidence="7" id="KW-0963">Cytoplasm</keyword>
<dbReference type="PANTHER" id="PTHR20881">
    <property type="entry name" value="3-METHYL-2-OXOBUTANOATE HYDROXYMETHYLTRANSFERASE"/>
    <property type="match status" value="1"/>
</dbReference>
<comment type="catalytic activity">
    <reaction evidence="7">
        <text>(6R)-5,10-methylene-5,6,7,8-tetrahydrofolate + 3-methyl-2-oxobutanoate + H2O = 2-dehydropantoate + (6S)-5,6,7,8-tetrahydrofolate</text>
        <dbReference type="Rhea" id="RHEA:11824"/>
        <dbReference type="ChEBI" id="CHEBI:11561"/>
        <dbReference type="ChEBI" id="CHEBI:11851"/>
        <dbReference type="ChEBI" id="CHEBI:15377"/>
        <dbReference type="ChEBI" id="CHEBI:15636"/>
        <dbReference type="ChEBI" id="CHEBI:57453"/>
        <dbReference type="EC" id="2.1.2.11"/>
    </reaction>
</comment>
<dbReference type="AlphaFoldDB" id="A0A317KYQ8"/>
<dbReference type="UniPathway" id="UPA00028">
    <property type="reaction ID" value="UER00003"/>
</dbReference>
<dbReference type="Proteomes" id="UP000245624">
    <property type="component" value="Unassembled WGS sequence"/>
</dbReference>
<sequence length="278" mass="30614">MKSTIQLKEMKKNNEKITMVTAYDFPSAKIVEEAEMDMILVGDSLGMVVLGYSSTVEVTMEDMIHHAKAVTRGAPNTFVVVDMPFMSYHISMEQAMVNAQRLMQKTNAQALKLEGASPDVLQLVKKLTDAGVPVIGHLGLTPQSVHVLGGYRVQGKDKATALKLIDDAKKLEQNGAISIVLECVPDRLAKHITKSLSIPTIGIGAGKDCDGQVLVFHDLLQYGVSYTPSFVEKYAQTGDLIKEALKTYNNEVRTQQFPTESHTFLMEESLAKELQLEE</sequence>
<evidence type="ECO:0000256" key="7">
    <source>
        <dbReference type="HAMAP-Rule" id="MF_00156"/>
    </source>
</evidence>
<proteinExistence type="inferred from homology"/>
<dbReference type="InterPro" id="IPR003700">
    <property type="entry name" value="Pantoate_hydroxy_MeTrfase"/>
</dbReference>
<feature type="active site" description="Proton acceptor" evidence="7 8">
    <location>
        <position position="182"/>
    </location>
</feature>
<name>A0A317KYQ8_9BACI</name>
<keyword evidence="7 10" id="KW-0479">Metal-binding</keyword>
<dbReference type="GO" id="GO:0008168">
    <property type="term" value="F:methyltransferase activity"/>
    <property type="evidence" value="ECO:0007669"/>
    <property type="project" value="UniProtKB-KW"/>
</dbReference>
<keyword evidence="11" id="KW-0489">Methyltransferase</keyword>
<evidence type="ECO:0000256" key="6">
    <source>
        <dbReference type="ARBA" id="ARBA00056497"/>
    </source>
</evidence>
<feature type="binding site" evidence="7 10">
    <location>
        <position position="43"/>
    </location>
    <ligand>
        <name>Mg(2+)</name>
        <dbReference type="ChEBI" id="CHEBI:18420"/>
    </ligand>
</feature>
<evidence type="ECO:0000256" key="5">
    <source>
        <dbReference type="ARBA" id="ARBA00022679"/>
    </source>
</evidence>
<organism evidence="11 12">
    <name type="scientific">Gracilibacillus dipsosauri</name>
    <dbReference type="NCBI Taxonomy" id="178340"/>
    <lineage>
        <taxon>Bacteria</taxon>
        <taxon>Bacillati</taxon>
        <taxon>Bacillota</taxon>
        <taxon>Bacilli</taxon>
        <taxon>Bacillales</taxon>
        <taxon>Bacillaceae</taxon>
        <taxon>Gracilibacillus</taxon>
    </lineage>
</organism>
<feature type="binding site" evidence="7 10">
    <location>
        <position position="114"/>
    </location>
    <ligand>
        <name>Mg(2+)</name>
        <dbReference type="ChEBI" id="CHEBI:18420"/>
    </ligand>
</feature>
<dbReference type="GO" id="GO:0000287">
    <property type="term" value="F:magnesium ion binding"/>
    <property type="evidence" value="ECO:0007669"/>
    <property type="project" value="TreeGrafter"/>
</dbReference>
<keyword evidence="7 10" id="KW-0460">Magnesium</keyword>
<evidence type="ECO:0000256" key="10">
    <source>
        <dbReference type="PIRSR" id="PIRSR000388-3"/>
    </source>
</evidence>
<dbReference type="NCBIfam" id="NF001452">
    <property type="entry name" value="PRK00311.1"/>
    <property type="match status" value="1"/>
</dbReference>
<dbReference type="GO" id="GO:0015940">
    <property type="term" value="P:pantothenate biosynthetic process"/>
    <property type="evidence" value="ECO:0007669"/>
    <property type="project" value="UniProtKB-UniRule"/>
</dbReference>
<dbReference type="InterPro" id="IPR040442">
    <property type="entry name" value="Pyrv_kinase-like_dom_sf"/>
</dbReference>
<evidence type="ECO:0000256" key="2">
    <source>
        <dbReference type="ARBA" id="ARBA00008676"/>
    </source>
</evidence>